<dbReference type="InterPro" id="IPR050250">
    <property type="entry name" value="Macrolide_Exporter_MacB"/>
</dbReference>
<accession>A0A1G7CUM7</accession>
<dbReference type="OrthoDB" id="1451596at2"/>
<feature type="domain" description="MacB-like periplasmic core" evidence="8">
    <location>
        <begin position="434"/>
        <end position="636"/>
    </location>
</feature>
<evidence type="ECO:0000313" key="10">
    <source>
        <dbReference type="Proteomes" id="UP000199072"/>
    </source>
</evidence>
<reference evidence="9 10" key="1">
    <citation type="submission" date="2016-10" db="EMBL/GenBank/DDBJ databases">
        <authorList>
            <person name="de Groot N.N."/>
        </authorList>
    </citation>
    <scope>NUCLEOTIDE SEQUENCE [LARGE SCALE GENOMIC DNA]</scope>
    <source>
        <strain evidence="9 10">47C3B</strain>
    </source>
</reference>
<dbReference type="PANTHER" id="PTHR30572">
    <property type="entry name" value="MEMBRANE COMPONENT OF TRANSPORTER-RELATED"/>
    <property type="match status" value="1"/>
</dbReference>
<feature type="transmembrane region" description="Helical" evidence="6">
    <location>
        <begin position="375"/>
        <end position="400"/>
    </location>
</feature>
<dbReference type="AlphaFoldDB" id="A0A1G7CUM7"/>
<evidence type="ECO:0000259" key="8">
    <source>
        <dbReference type="Pfam" id="PF12704"/>
    </source>
</evidence>
<evidence type="ECO:0000256" key="3">
    <source>
        <dbReference type="ARBA" id="ARBA00022692"/>
    </source>
</evidence>
<dbReference type="InterPro" id="IPR025857">
    <property type="entry name" value="MacB_PCD"/>
</dbReference>
<feature type="domain" description="MacB-like periplasmic core" evidence="8">
    <location>
        <begin position="20"/>
        <end position="246"/>
    </location>
</feature>
<feature type="transmembrane region" description="Helical" evidence="6">
    <location>
        <begin position="715"/>
        <end position="748"/>
    </location>
</feature>
<feature type="transmembrane region" description="Helical" evidence="6">
    <location>
        <begin position="289"/>
        <end position="308"/>
    </location>
</feature>
<feature type="transmembrane region" description="Helical" evidence="6">
    <location>
        <begin position="768"/>
        <end position="792"/>
    </location>
</feature>
<comment type="subcellular location">
    <subcellularLocation>
        <location evidence="1">Cell membrane</location>
        <topology evidence="1">Multi-pass membrane protein</topology>
    </subcellularLocation>
</comment>
<feature type="transmembrane region" description="Helical" evidence="6">
    <location>
        <begin position="421"/>
        <end position="445"/>
    </location>
</feature>
<name>A0A1G7CUM7_9SPHI</name>
<feature type="domain" description="ABC3 transporter permease C-terminal" evidence="7">
    <location>
        <begin position="288"/>
        <end position="400"/>
    </location>
</feature>
<evidence type="ECO:0000256" key="1">
    <source>
        <dbReference type="ARBA" id="ARBA00004651"/>
    </source>
</evidence>
<proteinExistence type="predicted"/>
<evidence type="ECO:0000259" key="7">
    <source>
        <dbReference type="Pfam" id="PF02687"/>
    </source>
</evidence>
<feature type="transmembrane region" description="Helical" evidence="6">
    <location>
        <begin position="21"/>
        <end position="42"/>
    </location>
</feature>
<dbReference type="Pfam" id="PF02687">
    <property type="entry name" value="FtsX"/>
    <property type="match status" value="2"/>
</dbReference>
<dbReference type="Pfam" id="PF12704">
    <property type="entry name" value="MacB_PCD"/>
    <property type="match status" value="2"/>
</dbReference>
<dbReference type="GO" id="GO:0022857">
    <property type="term" value="F:transmembrane transporter activity"/>
    <property type="evidence" value="ECO:0007669"/>
    <property type="project" value="TreeGrafter"/>
</dbReference>
<gene>
    <name evidence="9" type="ORF">SAMN05216464_10684</name>
</gene>
<dbReference type="Proteomes" id="UP000199072">
    <property type="component" value="Unassembled WGS sequence"/>
</dbReference>
<dbReference type="GO" id="GO:0005886">
    <property type="term" value="C:plasma membrane"/>
    <property type="evidence" value="ECO:0007669"/>
    <property type="project" value="UniProtKB-SubCell"/>
</dbReference>
<evidence type="ECO:0000256" key="6">
    <source>
        <dbReference type="SAM" id="Phobius"/>
    </source>
</evidence>
<dbReference type="InterPro" id="IPR003838">
    <property type="entry name" value="ABC3_permease_C"/>
</dbReference>
<dbReference type="STRING" id="1391627.SAMN05216464_10684"/>
<evidence type="ECO:0000256" key="5">
    <source>
        <dbReference type="ARBA" id="ARBA00023136"/>
    </source>
</evidence>
<keyword evidence="5 6" id="KW-0472">Membrane</keyword>
<feature type="transmembrane region" description="Helical" evidence="6">
    <location>
        <begin position="329"/>
        <end position="355"/>
    </location>
</feature>
<keyword evidence="4 6" id="KW-1133">Transmembrane helix</keyword>
<feature type="transmembrane region" description="Helical" evidence="6">
    <location>
        <begin position="679"/>
        <end position="703"/>
    </location>
</feature>
<keyword evidence="2" id="KW-1003">Cell membrane</keyword>
<keyword evidence="3 6" id="KW-0812">Transmembrane</keyword>
<keyword evidence="10" id="KW-1185">Reference proteome</keyword>
<evidence type="ECO:0000256" key="2">
    <source>
        <dbReference type="ARBA" id="ARBA00022475"/>
    </source>
</evidence>
<organism evidence="9 10">
    <name type="scientific">Mucilaginibacter pineti</name>
    <dbReference type="NCBI Taxonomy" id="1391627"/>
    <lineage>
        <taxon>Bacteria</taxon>
        <taxon>Pseudomonadati</taxon>
        <taxon>Bacteroidota</taxon>
        <taxon>Sphingobacteriia</taxon>
        <taxon>Sphingobacteriales</taxon>
        <taxon>Sphingobacteriaceae</taxon>
        <taxon>Mucilaginibacter</taxon>
    </lineage>
</organism>
<protein>
    <submittedName>
        <fullName evidence="9">ABC-type antimicrobial peptide transport system, permease component</fullName>
    </submittedName>
</protein>
<evidence type="ECO:0000313" key="9">
    <source>
        <dbReference type="EMBL" id="SDE42356.1"/>
    </source>
</evidence>
<dbReference type="PANTHER" id="PTHR30572:SF18">
    <property type="entry name" value="ABC-TYPE MACROLIDE FAMILY EXPORT SYSTEM PERMEASE COMPONENT 2"/>
    <property type="match status" value="1"/>
</dbReference>
<feature type="domain" description="ABC3 transporter permease C-terminal" evidence="7">
    <location>
        <begin position="682"/>
        <end position="784"/>
    </location>
</feature>
<sequence>MLQNYFKLAWRNLWKNKVFSLINIFGLSVGIAFALLIGAYVWSQVQVNHQLKNAPNHYIILSKWKDPNMGNEITSIAQLPKALHDNYPNLVANYYHFDAVTTNVSKGNEHFRESLQLGDSTLLKMYGFKLLQGDANTALNDPFSVVITTKAALKYFGRTDVVGKTLNFESFGGDKHDFTITAVLDKLPKNSVTNLNENVDSDFFFTLSAAKYFKRNIEGWSNNVTVSYIELQKGVNTQAVERAIADLVSKNAPQNTAKNFVPQLVSLTDYNMVAAGGVVKKMCYTLSCIALFILLMAVINFVNICIGRSSGRMKEMGIRKVLGGLRKQLIWQFLTESVLMVMIATIISLGVYVLARPFFSNVLGQEITGLFNFPVYFAVVPFVFALFVGILAGIYPALVLSALKSVDSLKGKLSSVKESVLFRKTLVAFQFCTAAIVFIGAIIIAQQVNLFFSNNLGYNKDYVIYAQVPRDWSAKGVQKMSDTRYQLSLAPQVKSVSLSWEILDGMNWGGSALYKQGANPAQTIAAQNLATDSHYAETYGIPLIAGTFFKPTYNAADSTLVVINEMESKAMGWKNAQDAIGQNIMITGAPQVFKICGVTANFHYASLQGRIEPVTFFNVNYTTFFRYFSIKLKPGNMQQNIAGLQKEWGRLLPGAPFEYHFMDDALNRLYKTEIQLKQAAYIATTLAVIIVLLGVLGLISLSIQKRTKEIGIRKVLGSSVAGIIGLFMKEFLVVILIAALVACPLAYLIMTHWLNDYAYKIAITLNPFVLAVAGLAIVTAMLIAIQTIKAALDSPVKSLRSE</sequence>
<dbReference type="EMBL" id="FNAI01000006">
    <property type="protein sequence ID" value="SDE42356.1"/>
    <property type="molecule type" value="Genomic_DNA"/>
</dbReference>
<evidence type="ECO:0000256" key="4">
    <source>
        <dbReference type="ARBA" id="ARBA00022989"/>
    </source>
</evidence>